<dbReference type="PANTHER" id="PTHR33186:SF15">
    <property type="entry name" value="OS06G0249850 PROTEIN"/>
    <property type="match status" value="1"/>
</dbReference>
<comment type="caution">
    <text evidence="1">The sequence shown here is derived from an EMBL/GenBank/DDBJ whole genome shotgun (WGS) entry which is preliminary data.</text>
</comment>
<proteinExistence type="predicted"/>
<sequence length="306" mass="34209">MLGYLCNLLNDMGPVSRFIPASPAYPRHPDQVNWKAIDARHGRVLLRSVRGRPRISVWDPVTGERWELPPLSDAWYEDDEDYWNAAVLCAATGCGHLDCRGKPFLVVCAGSCGTEMISLCIYSSETGSWSEPIFAAPRPEYGVTDQAPPALVGNTLYFMVRMGTGILRYDLVTREATMDENLAVKSLNYSSVPMALEDGGMALGVENYSKLFLWSMETSPKGDISWKKIRMIELNELLPVTVRDRPVDVNCFAFVPPFGILVYTPPRLFSIDLMSDKVEVVCEGRYMSGIVPYRSFYIPGITLHGF</sequence>
<dbReference type="InterPro" id="IPR011043">
    <property type="entry name" value="Gal_Oxase/kelch_b-propeller"/>
</dbReference>
<evidence type="ECO:0000313" key="1">
    <source>
        <dbReference type="EMBL" id="KAF8731960.1"/>
    </source>
</evidence>
<dbReference type="PANTHER" id="PTHR33186">
    <property type="entry name" value="OS10G0136150 PROTEIN-RELATED"/>
    <property type="match status" value="1"/>
</dbReference>
<protein>
    <submittedName>
        <fullName evidence="1">Uncharacterized protein</fullName>
    </submittedName>
</protein>
<dbReference type="SUPFAM" id="SSF50965">
    <property type="entry name" value="Galactose oxidase, central domain"/>
    <property type="match status" value="1"/>
</dbReference>
<dbReference type="AlphaFoldDB" id="A0A835F8Y2"/>
<accession>A0A835F8Y2</accession>
<keyword evidence="2" id="KW-1185">Reference proteome</keyword>
<evidence type="ECO:0000313" key="2">
    <source>
        <dbReference type="Proteomes" id="UP000636709"/>
    </source>
</evidence>
<name>A0A835F8Y2_9POAL</name>
<dbReference type="Proteomes" id="UP000636709">
    <property type="component" value="Unassembled WGS sequence"/>
</dbReference>
<organism evidence="1 2">
    <name type="scientific">Digitaria exilis</name>
    <dbReference type="NCBI Taxonomy" id="1010633"/>
    <lineage>
        <taxon>Eukaryota</taxon>
        <taxon>Viridiplantae</taxon>
        <taxon>Streptophyta</taxon>
        <taxon>Embryophyta</taxon>
        <taxon>Tracheophyta</taxon>
        <taxon>Spermatophyta</taxon>
        <taxon>Magnoliopsida</taxon>
        <taxon>Liliopsida</taxon>
        <taxon>Poales</taxon>
        <taxon>Poaceae</taxon>
        <taxon>PACMAD clade</taxon>
        <taxon>Panicoideae</taxon>
        <taxon>Panicodae</taxon>
        <taxon>Paniceae</taxon>
        <taxon>Anthephorinae</taxon>
        <taxon>Digitaria</taxon>
    </lineage>
</organism>
<reference evidence="1" key="1">
    <citation type="submission" date="2020-07" db="EMBL/GenBank/DDBJ databases">
        <title>Genome sequence and genetic diversity analysis of an under-domesticated orphan crop, white fonio (Digitaria exilis).</title>
        <authorList>
            <person name="Bennetzen J.L."/>
            <person name="Chen S."/>
            <person name="Ma X."/>
            <person name="Wang X."/>
            <person name="Yssel A.E.J."/>
            <person name="Chaluvadi S.R."/>
            <person name="Johnson M."/>
            <person name="Gangashetty P."/>
            <person name="Hamidou F."/>
            <person name="Sanogo M.D."/>
            <person name="Zwaenepoel A."/>
            <person name="Wallace J."/>
            <person name="Van De Peer Y."/>
            <person name="Van Deynze A."/>
        </authorList>
    </citation>
    <scope>NUCLEOTIDE SEQUENCE</scope>
    <source>
        <tissue evidence="1">Leaves</tissue>
    </source>
</reference>
<dbReference type="OrthoDB" id="617766at2759"/>
<dbReference type="EMBL" id="JACEFO010001605">
    <property type="protein sequence ID" value="KAF8731960.1"/>
    <property type="molecule type" value="Genomic_DNA"/>
</dbReference>
<gene>
    <name evidence="1" type="ORF">HU200_015910</name>
</gene>